<evidence type="ECO:0000313" key="2">
    <source>
        <dbReference type="EMBL" id="KAJ1112864.1"/>
    </source>
</evidence>
<sequence>MARRAWRCPDEMRKSSGGPCNTAAQVASRSHGGVSRERDSHLADTSKRRRKAREGWNMLGERSAHTILHLQFTEKAQREMPLGHWLVRRAVVAQPRGLRDTEYSVTLAQEPWDKVGPSWASYGPDKSMTSSSCSVSPGGQ</sequence>
<feature type="compositionally biased region" description="Polar residues" evidence="1">
    <location>
        <begin position="18"/>
        <end position="28"/>
    </location>
</feature>
<comment type="caution">
    <text evidence="2">The sequence shown here is derived from an EMBL/GenBank/DDBJ whole genome shotgun (WGS) entry which is preliminary data.</text>
</comment>
<organism evidence="2 3">
    <name type="scientific">Pleurodeles waltl</name>
    <name type="common">Iberian ribbed newt</name>
    <dbReference type="NCBI Taxonomy" id="8319"/>
    <lineage>
        <taxon>Eukaryota</taxon>
        <taxon>Metazoa</taxon>
        <taxon>Chordata</taxon>
        <taxon>Craniata</taxon>
        <taxon>Vertebrata</taxon>
        <taxon>Euteleostomi</taxon>
        <taxon>Amphibia</taxon>
        <taxon>Batrachia</taxon>
        <taxon>Caudata</taxon>
        <taxon>Salamandroidea</taxon>
        <taxon>Salamandridae</taxon>
        <taxon>Pleurodelinae</taxon>
        <taxon>Pleurodeles</taxon>
    </lineage>
</organism>
<evidence type="ECO:0000313" key="3">
    <source>
        <dbReference type="Proteomes" id="UP001066276"/>
    </source>
</evidence>
<feature type="compositionally biased region" description="Polar residues" evidence="1">
    <location>
        <begin position="127"/>
        <end position="140"/>
    </location>
</feature>
<gene>
    <name evidence="2" type="ORF">NDU88_001125</name>
</gene>
<feature type="region of interest" description="Disordered" evidence="1">
    <location>
        <begin position="1"/>
        <end position="54"/>
    </location>
</feature>
<evidence type="ECO:0000256" key="1">
    <source>
        <dbReference type="SAM" id="MobiDB-lite"/>
    </source>
</evidence>
<dbReference type="Proteomes" id="UP001066276">
    <property type="component" value="Chromosome 8"/>
</dbReference>
<feature type="region of interest" description="Disordered" evidence="1">
    <location>
        <begin position="114"/>
        <end position="140"/>
    </location>
</feature>
<name>A0AAV7NDV9_PLEWA</name>
<proteinExistence type="predicted"/>
<protein>
    <submittedName>
        <fullName evidence="2">Uncharacterized protein</fullName>
    </submittedName>
</protein>
<dbReference type="AlphaFoldDB" id="A0AAV7NDV9"/>
<reference evidence="2" key="1">
    <citation type="journal article" date="2022" name="bioRxiv">
        <title>Sequencing and chromosome-scale assembly of the giantPleurodeles waltlgenome.</title>
        <authorList>
            <person name="Brown T."/>
            <person name="Elewa A."/>
            <person name="Iarovenko S."/>
            <person name="Subramanian E."/>
            <person name="Araus A.J."/>
            <person name="Petzold A."/>
            <person name="Susuki M."/>
            <person name="Suzuki K.-i.T."/>
            <person name="Hayashi T."/>
            <person name="Toyoda A."/>
            <person name="Oliveira C."/>
            <person name="Osipova E."/>
            <person name="Leigh N.D."/>
            <person name="Simon A."/>
            <person name="Yun M.H."/>
        </authorList>
    </citation>
    <scope>NUCLEOTIDE SEQUENCE</scope>
    <source>
        <strain evidence="2">20211129_DDA</strain>
        <tissue evidence="2">Liver</tissue>
    </source>
</reference>
<accession>A0AAV7NDV9</accession>
<keyword evidence="3" id="KW-1185">Reference proteome</keyword>
<dbReference type="EMBL" id="JANPWB010000012">
    <property type="protein sequence ID" value="KAJ1112864.1"/>
    <property type="molecule type" value="Genomic_DNA"/>
</dbReference>
<feature type="compositionally biased region" description="Basic and acidic residues" evidence="1">
    <location>
        <begin position="34"/>
        <end position="46"/>
    </location>
</feature>